<evidence type="ECO:0000313" key="2">
    <source>
        <dbReference type="Proteomes" id="UP001172457"/>
    </source>
</evidence>
<protein>
    <submittedName>
        <fullName evidence="1">Uncharacterized protein</fullName>
    </submittedName>
</protein>
<sequence>MSTALSNFLNTARRWTTSQFLEKLKNKKDDIFLRETTPIHPELGGLMWRRGQAYNLTSCSEAMTFSKVWLKTTNLSSKVVILEDEGDCKRRIEKAYKLFWFPMYQHHLRRLHLLLPHQLSASKRQHHRLLGYQHQKLNGGATWSHNVPKEYCTFDQETPILAIGQERCFPVFFGQGSHQIPHAYVCIYKGVEELSQVVVSRTYSFNAYGEAQPTTNE</sequence>
<reference evidence="1" key="1">
    <citation type="submission" date="2023-03" db="EMBL/GenBank/DDBJ databases">
        <title>Chromosome-scale reference genome and RAD-based genetic map of yellow starthistle (Centaurea solstitialis) reveal putative structural variation and QTLs associated with invader traits.</title>
        <authorList>
            <person name="Reatini B."/>
            <person name="Cang F.A."/>
            <person name="Jiang Q."/>
            <person name="Mckibben M.T.W."/>
            <person name="Barker M.S."/>
            <person name="Rieseberg L.H."/>
            <person name="Dlugosch K.M."/>
        </authorList>
    </citation>
    <scope>NUCLEOTIDE SEQUENCE</scope>
    <source>
        <strain evidence="1">CAN-66</strain>
        <tissue evidence="1">Leaf</tissue>
    </source>
</reference>
<dbReference type="Proteomes" id="UP001172457">
    <property type="component" value="Chromosome 7"/>
</dbReference>
<dbReference type="AlphaFoldDB" id="A0AA38SI69"/>
<organism evidence="1 2">
    <name type="scientific">Centaurea solstitialis</name>
    <name type="common">yellow star-thistle</name>
    <dbReference type="NCBI Taxonomy" id="347529"/>
    <lineage>
        <taxon>Eukaryota</taxon>
        <taxon>Viridiplantae</taxon>
        <taxon>Streptophyta</taxon>
        <taxon>Embryophyta</taxon>
        <taxon>Tracheophyta</taxon>
        <taxon>Spermatophyta</taxon>
        <taxon>Magnoliopsida</taxon>
        <taxon>eudicotyledons</taxon>
        <taxon>Gunneridae</taxon>
        <taxon>Pentapetalae</taxon>
        <taxon>asterids</taxon>
        <taxon>campanulids</taxon>
        <taxon>Asterales</taxon>
        <taxon>Asteraceae</taxon>
        <taxon>Carduoideae</taxon>
        <taxon>Cardueae</taxon>
        <taxon>Centaureinae</taxon>
        <taxon>Centaurea</taxon>
    </lineage>
</organism>
<feature type="non-terminal residue" evidence="1">
    <location>
        <position position="217"/>
    </location>
</feature>
<evidence type="ECO:0000313" key="1">
    <source>
        <dbReference type="EMBL" id="KAJ9542818.1"/>
    </source>
</evidence>
<gene>
    <name evidence="1" type="ORF">OSB04_029324</name>
</gene>
<keyword evidence="2" id="KW-1185">Reference proteome</keyword>
<name>A0AA38SI69_9ASTR</name>
<dbReference type="EMBL" id="JARYMX010000007">
    <property type="protein sequence ID" value="KAJ9542818.1"/>
    <property type="molecule type" value="Genomic_DNA"/>
</dbReference>
<proteinExistence type="predicted"/>
<comment type="caution">
    <text evidence="1">The sequence shown here is derived from an EMBL/GenBank/DDBJ whole genome shotgun (WGS) entry which is preliminary data.</text>
</comment>
<accession>A0AA38SI69</accession>